<dbReference type="InterPro" id="IPR011006">
    <property type="entry name" value="CheY-like_superfamily"/>
</dbReference>
<sequence length="286" mass="31457">NMRAYDKKISLHIVTESGFPNIIIGDPTRLSQVLLNLIGNAIKFTESGKVTLTITSKQDTDERWAINFAIEDTGIGIHKDKIDTIFDNFTQSDANTTRKFGGTGLGLAITRQLLELQGSSIQVKSILGKGSIFSFTLQFETSSESSITAGNTPDDQDLIEHFEPVNVLLVEDSLVNQMVATKFLTKWGLTVDIAENGAVAIDKVKEKDYAVVLMDLHMPVMDGYTAAKNIRALPNEKYQQLPIIALTASTKASDQSDLNDAGINTYISKPFNPLELNQRIAQFIET</sequence>
<feature type="domain" description="Histidine kinase" evidence="3">
    <location>
        <begin position="1"/>
        <end position="141"/>
    </location>
</feature>
<evidence type="ECO:0000256" key="1">
    <source>
        <dbReference type="ARBA" id="ARBA00022553"/>
    </source>
</evidence>
<keyword evidence="1" id="KW-0597">Phosphoprotein</keyword>
<accession>A0A0F8Y447</accession>
<feature type="domain" description="Response regulatory" evidence="4">
    <location>
        <begin position="166"/>
        <end position="284"/>
    </location>
</feature>
<dbReference type="CDD" id="cd16922">
    <property type="entry name" value="HATPase_EvgS-ArcB-TorS-like"/>
    <property type="match status" value="1"/>
</dbReference>
<dbReference type="Gene3D" id="3.40.50.2300">
    <property type="match status" value="1"/>
</dbReference>
<dbReference type="InterPro" id="IPR003594">
    <property type="entry name" value="HATPase_dom"/>
</dbReference>
<name>A0A0F8Y447_9ZZZZ</name>
<dbReference type="CDD" id="cd17546">
    <property type="entry name" value="REC_hyHK_CKI1_RcsC-like"/>
    <property type="match status" value="1"/>
</dbReference>
<dbReference type="PROSITE" id="PS50110">
    <property type="entry name" value="RESPONSE_REGULATORY"/>
    <property type="match status" value="1"/>
</dbReference>
<keyword evidence="2" id="KW-0902">Two-component regulatory system</keyword>
<evidence type="ECO:0008006" key="6">
    <source>
        <dbReference type="Google" id="ProtNLM"/>
    </source>
</evidence>
<dbReference type="PANTHER" id="PTHR45339:SF1">
    <property type="entry name" value="HYBRID SIGNAL TRANSDUCTION HISTIDINE KINASE J"/>
    <property type="match status" value="1"/>
</dbReference>
<dbReference type="Pfam" id="PF02518">
    <property type="entry name" value="HATPase_c"/>
    <property type="match status" value="1"/>
</dbReference>
<dbReference type="Gene3D" id="3.30.565.10">
    <property type="entry name" value="Histidine kinase-like ATPase, C-terminal domain"/>
    <property type="match status" value="1"/>
</dbReference>
<dbReference type="InterPro" id="IPR036890">
    <property type="entry name" value="HATPase_C_sf"/>
</dbReference>
<dbReference type="PANTHER" id="PTHR45339">
    <property type="entry name" value="HYBRID SIGNAL TRANSDUCTION HISTIDINE KINASE J"/>
    <property type="match status" value="1"/>
</dbReference>
<dbReference type="SMART" id="SM00387">
    <property type="entry name" value="HATPase_c"/>
    <property type="match status" value="1"/>
</dbReference>
<organism evidence="5">
    <name type="scientific">marine sediment metagenome</name>
    <dbReference type="NCBI Taxonomy" id="412755"/>
    <lineage>
        <taxon>unclassified sequences</taxon>
        <taxon>metagenomes</taxon>
        <taxon>ecological metagenomes</taxon>
    </lineage>
</organism>
<feature type="non-terminal residue" evidence="5">
    <location>
        <position position="1"/>
    </location>
</feature>
<dbReference type="SUPFAM" id="SSF52172">
    <property type="entry name" value="CheY-like"/>
    <property type="match status" value="1"/>
</dbReference>
<evidence type="ECO:0000259" key="4">
    <source>
        <dbReference type="PROSITE" id="PS50110"/>
    </source>
</evidence>
<gene>
    <name evidence="5" type="ORF">LCGC14_2866040</name>
</gene>
<dbReference type="EMBL" id="LAZR01055513">
    <property type="protein sequence ID" value="KKK76202.1"/>
    <property type="molecule type" value="Genomic_DNA"/>
</dbReference>
<proteinExistence type="predicted"/>
<reference evidence="5" key="1">
    <citation type="journal article" date="2015" name="Nature">
        <title>Complex archaea that bridge the gap between prokaryotes and eukaryotes.</title>
        <authorList>
            <person name="Spang A."/>
            <person name="Saw J.H."/>
            <person name="Jorgensen S.L."/>
            <person name="Zaremba-Niedzwiedzka K."/>
            <person name="Martijn J."/>
            <person name="Lind A.E."/>
            <person name="van Eijk R."/>
            <person name="Schleper C."/>
            <person name="Guy L."/>
            <person name="Ettema T.J."/>
        </authorList>
    </citation>
    <scope>NUCLEOTIDE SEQUENCE</scope>
</reference>
<dbReference type="InterPro" id="IPR005467">
    <property type="entry name" value="His_kinase_dom"/>
</dbReference>
<dbReference type="GO" id="GO:0000160">
    <property type="term" value="P:phosphorelay signal transduction system"/>
    <property type="evidence" value="ECO:0007669"/>
    <property type="project" value="UniProtKB-KW"/>
</dbReference>
<dbReference type="SMART" id="SM00448">
    <property type="entry name" value="REC"/>
    <property type="match status" value="1"/>
</dbReference>
<protein>
    <recommendedName>
        <fullName evidence="6">Response regulator</fullName>
    </recommendedName>
</protein>
<dbReference type="GO" id="GO:0016772">
    <property type="term" value="F:transferase activity, transferring phosphorus-containing groups"/>
    <property type="evidence" value="ECO:0007669"/>
    <property type="project" value="InterPro"/>
</dbReference>
<evidence type="ECO:0000256" key="2">
    <source>
        <dbReference type="ARBA" id="ARBA00023012"/>
    </source>
</evidence>
<evidence type="ECO:0000313" key="5">
    <source>
        <dbReference type="EMBL" id="KKK76202.1"/>
    </source>
</evidence>
<dbReference type="AlphaFoldDB" id="A0A0F8Y447"/>
<dbReference type="InterPro" id="IPR001789">
    <property type="entry name" value="Sig_transdc_resp-reg_receiver"/>
</dbReference>
<dbReference type="PRINTS" id="PR00344">
    <property type="entry name" value="BCTRLSENSOR"/>
</dbReference>
<dbReference type="SUPFAM" id="SSF55874">
    <property type="entry name" value="ATPase domain of HSP90 chaperone/DNA topoisomerase II/histidine kinase"/>
    <property type="match status" value="1"/>
</dbReference>
<dbReference type="PROSITE" id="PS50109">
    <property type="entry name" value="HIS_KIN"/>
    <property type="match status" value="1"/>
</dbReference>
<dbReference type="Pfam" id="PF00072">
    <property type="entry name" value="Response_reg"/>
    <property type="match status" value="1"/>
</dbReference>
<evidence type="ECO:0000259" key="3">
    <source>
        <dbReference type="PROSITE" id="PS50109"/>
    </source>
</evidence>
<dbReference type="FunFam" id="3.30.565.10:FF:000010">
    <property type="entry name" value="Sensor histidine kinase RcsC"/>
    <property type="match status" value="1"/>
</dbReference>
<comment type="caution">
    <text evidence="5">The sequence shown here is derived from an EMBL/GenBank/DDBJ whole genome shotgun (WGS) entry which is preliminary data.</text>
</comment>
<dbReference type="InterPro" id="IPR004358">
    <property type="entry name" value="Sig_transdc_His_kin-like_C"/>
</dbReference>